<dbReference type="PANTHER" id="PTHR33279">
    <property type="entry name" value="SULFUR CARRIER PROTEIN YEDF-RELATED"/>
    <property type="match status" value="1"/>
</dbReference>
<proteinExistence type="inferred from homology"/>
<name>A0A9J6PB38_9CLOT</name>
<evidence type="ECO:0000256" key="1">
    <source>
        <dbReference type="ARBA" id="ARBA00008984"/>
    </source>
</evidence>
<dbReference type="PROSITE" id="PS01148">
    <property type="entry name" value="UPF0033"/>
    <property type="match status" value="1"/>
</dbReference>
<evidence type="ECO:0000313" key="4">
    <source>
        <dbReference type="Proteomes" id="UP001056429"/>
    </source>
</evidence>
<comment type="caution">
    <text evidence="3">The sequence shown here is derived from an EMBL/GenBank/DDBJ whole genome shotgun (WGS) entry which is preliminary data.</text>
</comment>
<dbReference type="Proteomes" id="UP001056429">
    <property type="component" value="Unassembled WGS sequence"/>
</dbReference>
<organism evidence="3 4">
    <name type="scientific">Oceanirhabdus seepicola</name>
    <dbReference type="NCBI Taxonomy" id="2828781"/>
    <lineage>
        <taxon>Bacteria</taxon>
        <taxon>Bacillati</taxon>
        <taxon>Bacillota</taxon>
        <taxon>Clostridia</taxon>
        <taxon>Eubacteriales</taxon>
        <taxon>Clostridiaceae</taxon>
        <taxon>Oceanirhabdus</taxon>
    </lineage>
</organism>
<dbReference type="Pfam" id="PF02635">
    <property type="entry name" value="DsrE"/>
    <property type="match status" value="1"/>
</dbReference>
<dbReference type="InterPro" id="IPR027396">
    <property type="entry name" value="DsrEFH-like"/>
</dbReference>
<reference evidence="3" key="1">
    <citation type="journal article" date="2021" name="mSystems">
        <title>Bacteria and Archaea Synergistically Convert Glycine Betaine to Biogenic Methane in the Formosa Cold Seep of the South China Sea.</title>
        <authorList>
            <person name="Li L."/>
            <person name="Zhang W."/>
            <person name="Zhang S."/>
            <person name="Song L."/>
            <person name="Sun Q."/>
            <person name="Zhang H."/>
            <person name="Xiang H."/>
            <person name="Dong X."/>
        </authorList>
    </citation>
    <scope>NUCLEOTIDE SEQUENCE</scope>
    <source>
        <strain evidence="3">ZWT</strain>
    </source>
</reference>
<dbReference type="NCBIfam" id="TIGR03527">
    <property type="entry name" value="selenium_YedF"/>
    <property type="match status" value="1"/>
</dbReference>
<comment type="similarity">
    <text evidence="1">Belongs to the sulfur carrier protein TusA family.</text>
</comment>
<dbReference type="InterPro" id="IPR036868">
    <property type="entry name" value="TusA-like_sf"/>
</dbReference>
<feature type="domain" description="UPF0033" evidence="2">
    <location>
        <begin position="6"/>
        <end position="30"/>
    </location>
</feature>
<gene>
    <name evidence="3" type="primary">yedF</name>
    <name evidence="3" type="ORF">KDK92_21735</name>
</gene>
<dbReference type="InterPro" id="IPR019870">
    <property type="entry name" value="Se_metab_YedF"/>
</dbReference>
<accession>A0A9J6PB38</accession>
<keyword evidence="4" id="KW-1185">Reference proteome</keyword>
<sequence length="195" mass="21737">MKNKIIDCTGLNCPIPVINTKKALSEIKEGIIEVIIDNEIAKVNIEKLANNQNMKYDVIDSEGKFIIKIIKELSEEQKKSIKDNEKFTIVIGTDVMGQGSEELGRILIKGYIFALSESEVKPTDIIILNGGVKLAVEGSNVIESLRKLENEGIKIQVCGTCLEYYKVKDQLKVGEISNMYNIVETMNSSDKIINI</sequence>
<dbReference type="PANTHER" id="PTHR33279:SF6">
    <property type="entry name" value="SULFUR CARRIER PROTEIN YEDF-RELATED"/>
    <property type="match status" value="1"/>
</dbReference>
<evidence type="ECO:0000259" key="2">
    <source>
        <dbReference type="PROSITE" id="PS01148"/>
    </source>
</evidence>
<dbReference type="EMBL" id="JAGSOJ010000005">
    <property type="protein sequence ID" value="MCM1992344.1"/>
    <property type="molecule type" value="Genomic_DNA"/>
</dbReference>
<dbReference type="SUPFAM" id="SSF64307">
    <property type="entry name" value="SirA-like"/>
    <property type="match status" value="1"/>
</dbReference>
<dbReference type="SUPFAM" id="SSF75169">
    <property type="entry name" value="DsrEFH-like"/>
    <property type="match status" value="1"/>
</dbReference>
<dbReference type="InterPro" id="IPR003787">
    <property type="entry name" value="Sulphur_relay_DsrE/F-like"/>
</dbReference>
<dbReference type="Gene3D" id="3.30.110.40">
    <property type="entry name" value="TusA-like domain"/>
    <property type="match status" value="1"/>
</dbReference>
<dbReference type="RefSeq" id="WP_250861501.1">
    <property type="nucleotide sequence ID" value="NZ_JAGSOJ010000005.1"/>
</dbReference>
<dbReference type="AlphaFoldDB" id="A0A9J6PB38"/>
<protein>
    <submittedName>
        <fullName evidence="3">Sulfurtransferase-like selenium metabolism protein YedF</fullName>
    </submittedName>
</protein>
<dbReference type="Gene3D" id="3.40.1260.10">
    <property type="entry name" value="DsrEFH-like"/>
    <property type="match status" value="1"/>
</dbReference>
<reference evidence="3" key="2">
    <citation type="submission" date="2021-04" db="EMBL/GenBank/DDBJ databases">
        <authorList>
            <person name="Dong X."/>
        </authorList>
    </citation>
    <scope>NUCLEOTIDE SEQUENCE</scope>
    <source>
        <strain evidence="3">ZWT</strain>
    </source>
</reference>
<dbReference type="InterPro" id="IPR001455">
    <property type="entry name" value="TusA-like"/>
</dbReference>
<dbReference type="Pfam" id="PF01206">
    <property type="entry name" value="TusA"/>
    <property type="match status" value="1"/>
</dbReference>
<evidence type="ECO:0000313" key="3">
    <source>
        <dbReference type="EMBL" id="MCM1992344.1"/>
    </source>
</evidence>